<dbReference type="Proteomes" id="UP001202922">
    <property type="component" value="Unassembled WGS sequence"/>
</dbReference>
<evidence type="ECO:0008006" key="4">
    <source>
        <dbReference type="Google" id="ProtNLM"/>
    </source>
</evidence>
<comment type="caution">
    <text evidence="2">The sequence shown here is derived from an EMBL/GenBank/DDBJ whole genome shotgun (WGS) entry which is preliminary data.</text>
</comment>
<proteinExistence type="predicted"/>
<evidence type="ECO:0000256" key="1">
    <source>
        <dbReference type="SAM" id="MobiDB-lite"/>
    </source>
</evidence>
<keyword evidence="3" id="KW-1185">Reference proteome</keyword>
<evidence type="ECO:0000313" key="3">
    <source>
        <dbReference type="Proteomes" id="UP001202922"/>
    </source>
</evidence>
<protein>
    <recommendedName>
        <fullName evidence="4">DUF2470 domain-containing protein</fullName>
    </recommendedName>
</protein>
<reference evidence="2 3" key="1">
    <citation type="submission" date="2022-03" db="EMBL/GenBank/DDBJ databases">
        <title>Sinomonas sp. isolated from a soil.</title>
        <authorList>
            <person name="Han J."/>
            <person name="Kim D.-U."/>
        </authorList>
    </citation>
    <scope>NUCLEOTIDE SEQUENCE [LARGE SCALE GENOMIC DNA]</scope>
    <source>
        <strain evidence="2 3">5-5</strain>
    </source>
</reference>
<organism evidence="2 3">
    <name type="scientific">Sinomonas terrae</name>
    <dbReference type="NCBI Taxonomy" id="2908838"/>
    <lineage>
        <taxon>Bacteria</taxon>
        <taxon>Bacillati</taxon>
        <taxon>Actinomycetota</taxon>
        <taxon>Actinomycetes</taxon>
        <taxon>Micrococcales</taxon>
        <taxon>Micrococcaceae</taxon>
        <taxon>Sinomonas</taxon>
    </lineage>
</organism>
<feature type="region of interest" description="Disordered" evidence="1">
    <location>
        <begin position="167"/>
        <end position="186"/>
    </location>
</feature>
<dbReference type="RefSeq" id="WP_241055298.1">
    <property type="nucleotide sequence ID" value="NZ_JAKZBV010000001.1"/>
</dbReference>
<evidence type="ECO:0000313" key="2">
    <source>
        <dbReference type="EMBL" id="MCH6471480.1"/>
    </source>
</evidence>
<sequence length="186" mass="20394">MDRTPPQLDATTLLQHIEQTPALVAVGMRAPVVERVVERPEPDRFAVLLASPDDGARHVVEVQLGEADEDQVLRALSHWAVERQRLPDLEHHAAIVAERIPPHVARAVALARRIAPIEALELEVEEREGMLALQAGPVDPPAGADPEAELASALRLRHFLESLDPADPLSARLMGPRPTRLGQREV</sequence>
<gene>
    <name evidence="2" type="ORF">L0M17_16085</name>
</gene>
<name>A0ABS9U4G5_9MICC</name>
<accession>A0ABS9U4G5</accession>
<dbReference type="EMBL" id="JAKZBV010000001">
    <property type="protein sequence ID" value="MCH6471480.1"/>
    <property type="molecule type" value="Genomic_DNA"/>
</dbReference>